<keyword evidence="4" id="KW-1185">Reference proteome</keyword>
<accession>A0ABT2M0T0</accession>
<gene>
    <name evidence="3" type="ORF">N5B56_08520</name>
</gene>
<dbReference type="Pfam" id="PF01613">
    <property type="entry name" value="Flavin_Reduct"/>
    <property type="match status" value="1"/>
</dbReference>
<evidence type="ECO:0000313" key="3">
    <source>
        <dbReference type="EMBL" id="MCT7399124.1"/>
    </source>
</evidence>
<dbReference type="InterPro" id="IPR052174">
    <property type="entry name" value="Flavoredoxin"/>
</dbReference>
<dbReference type="InterPro" id="IPR012349">
    <property type="entry name" value="Split_barrel_FMN-bd"/>
</dbReference>
<dbReference type="SUPFAM" id="SSF50475">
    <property type="entry name" value="FMN-binding split barrel"/>
    <property type="match status" value="1"/>
</dbReference>
<dbReference type="PANTHER" id="PTHR43567:SF5">
    <property type="entry name" value="HYPOTHETICAL CYTOSOLIC PROTEIN"/>
    <property type="match status" value="1"/>
</dbReference>
<dbReference type="EMBL" id="JAODBU010000007">
    <property type="protein sequence ID" value="MCT7399124.1"/>
    <property type="molecule type" value="Genomic_DNA"/>
</dbReference>
<evidence type="ECO:0000256" key="1">
    <source>
        <dbReference type="ARBA" id="ARBA00038054"/>
    </source>
</evidence>
<evidence type="ECO:0000313" key="4">
    <source>
        <dbReference type="Proteomes" id="UP001431199"/>
    </source>
</evidence>
<name>A0ABT2M0T0_9FIRM</name>
<feature type="domain" description="Flavin reductase like" evidence="2">
    <location>
        <begin position="23"/>
        <end position="130"/>
    </location>
</feature>
<dbReference type="RefSeq" id="WP_022089801.1">
    <property type="nucleotide sequence ID" value="NZ_JAODBU010000007.1"/>
</dbReference>
<proteinExistence type="inferred from homology"/>
<comment type="similarity">
    <text evidence="1">Belongs to the flavoredoxin family.</text>
</comment>
<dbReference type="Proteomes" id="UP001431199">
    <property type="component" value="Unassembled WGS sequence"/>
</dbReference>
<protein>
    <submittedName>
        <fullName evidence="3">Flavin reductase</fullName>
    </submittedName>
</protein>
<organism evidence="3 4">
    <name type="scientific">Eubacterium album</name>
    <dbReference type="NCBI Taxonomy" id="2978477"/>
    <lineage>
        <taxon>Bacteria</taxon>
        <taxon>Bacillati</taxon>
        <taxon>Bacillota</taxon>
        <taxon>Clostridia</taxon>
        <taxon>Eubacteriales</taxon>
        <taxon>Eubacteriaceae</taxon>
        <taxon>Eubacterium</taxon>
    </lineage>
</organism>
<evidence type="ECO:0000259" key="2">
    <source>
        <dbReference type="Pfam" id="PF01613"/>
    </source>
</evidence>
<dbReference type="Gene3D" id="2.30.110.10">
    <property type="entry name" value="Electron Transport, Fmn-binding Protein, Chain A"/>
    <property type="match status" value="1"/>
</dbReference>
<sequence length="170" mass="19787">MSNFKEITPEEYKGNVFNDIGKKWMLITAAKDGKVNTMTASWGNMGVMWGKDIVSVFIRQTRFTKEFVDNADCFSISFLDHEKYAKELSYLGTVSGRDEDKINKANLHVEFSGDVPYIEEADDVMICKKMFRQTMEPDAFIDKEALEKWYSDKNYHDMYMASIEHILEKK</sequence>
<comment type="caution">
    <text evidence="3">The sequence shown here is derived from an EMBL/GenBank/DDBJ whole genome shotgun (WGS) entry which is preliminary data.</text>
</comment>
<dbReference type="PANTHER" id="PTHR43567">
    <property type="entry name" value="FLAVOREDOXIN-RELATED-RELATED"/>
    <property type="match status" value="1"/>
</dbReference>
<reference evidence="3" key="1">
    <citation type="submission" date="2022-09" db="EMBL/GenBank/DDBJ databases">
        <title>Eubacterium sp. LFL-14 isolated from human feces.</title>
        <authorList>
            <person name="Liu F."/>
        </authorList>
    </citation>
    <scope>NUCLEOTIDE SEQUENCE</scope>
    <source>
        <strain evidence="3">LFL-14</strain>
    </source>
</reference>
<dbReference type="InterPro" id="IPR002563">
    <property type="entry name" value="Flavin_Rdtase-like_dom"/>
</dbReference>